<sequence length="112" mass="13058">MNELTESLFQPLRTWAEISAGNWNILIVGGFVLFMISIGVMFMCWRMIGEEDERTKGIYLQSAAIAFLVLVLCDILFPKEYMWQVFFLFKYSFAFLAGGIYLATRYLRDRTV</sequence>
<feature type="transmembrane region" description="Helical" evidence="1">
    <location>
        <begin position="83"/>
        <end position="103"/>
    </location>
</feature>
<keyword evidence="1" id="KW-1133">Transmembrane helix</keyword>
<dbReference type="EMBL" id="FNEV01000003">
    <property type="protein sequence ID" value="SDJ28683.1"/>
    <property type="molecule type" value="Genomic_DNA"/>
</dbReference>
<protein>
    <recommendedName>
        <fullName evidence="4">DUF2178 domain-containing protein</fullName>
    </recommendedName>
</protein>
<keyword evidence="1" id="KW-0812">Transmembrane</keyword>
<dbReference type="RefSeq" id="WP_245688118.1">
    <property type="nucleotide sequence ID" value="NZ_FNEV01000003.1"/>
</dbReference>
<evidence type="ECO:0000313" key="3">
    <source>
        <dbReference type="Proteomes" id="UP000199225"/>
    </source>
</evidence>
<evidence type="ECO:0008006" key="4">
    <source>
        <dbReference type="Google" id="ProtNLM"/>
    </source>
</evidence>
<proteinExistence type="predicted"/>
<dbReference type="Proteomes" id="UP000199225">
    <property type="component" value="Unassembled WGS sequence"/>
</dbReference>
<feature type="transmembrane region" description="Helical" evidence="1">
    <location>
        <begin position="20"/>
        <end position="45"/>
    </location>
</feature>
<name>A0A1G8SHP6_9BACI</name>
<reference evidence="3" key="1">
    <citation type="submission" date="2016-10" db="EMBL/GenBank/DDBJ databases">
        <authorList>
            <person name="Varghese N."/>
            <person name="Submissions S."/>
        </authorList>
    </citation>
    <scope>NUCLEOTIDE SEQUENCE [LARGE SCALE GENOMIC DNA]</scope>
    <source>
        <strain evidence="3">DSM 4771</strain>
    </source>
</reference>
<keyword evidence="1" id="KW-0472">Membrane</keyword>
<evidence type="ECO:0000313" key="2">
    <source>
        <dbReference type="EMBL" id="SDJ28683.1"/>
    </source>
</evidence>
<dbReference type="STRING" id="86666.SAMN04490247_1466"/>
<gene>
    <name evidence="2" type="ORF">SAMN04490247_1466</name>
</gene>
<evidence type="ECO:0000256" key="1">
    <source>
        <dbReference type="SAM" id="Phobius"/>
    </source>
</evidence>
<keyword evidence="3" id="KW-1185">Reference proteome</keyword>
<accession>A0A1G8SHP6</accession>
<feature type="transmembrane region" description="Helical" evidence="1">
    <location>
        <begin position="57"/>
        <end position="77"/>
    </location>
</feature>
<organism evidence="2 3">
    <name type="scientific">Salimicrobium halophilum</name>
    <dbReference type="NCBI Taxonomy" id="86666"/>
    <lineage>
        <taxon>Bacteria</taxon>
        <taxon>Bacillati</taxon>
        <taxon>Bacillota</taxon>
        <taxon>Bacilli</taxon>
        <taxon>Bacillales</taxon>
        <taxon>Bacillaceae</taxon>
        <taxon>Salimicrobium</taxon>
    </lineage>
</organism>
<dbReference type="AlphaFoldDB" id="A0A1G8SHP6"/>